<dbReference type="SUPFAM" id="SSF50685">
    <property type="entry name" value="Barwin-like endoglucanases"/>
    <property type="match status" value="1"/>
</dbReference>
<keyword evidence="1 2" id="KW-0732">Signal</keyword>
<dbReference type="Pfam" id="PF06725">
    <property type="entry name" value="3D"/>
    <property type="match status" value="1"/>
</dbReference>
<dbReference type="InterPro" id="IPR051933">
    <property type="entry name" value="Resuscitation_pf_RpfB"/>
</dbReference>
<protein>
    <submittedName>
        <fullName evidence="4">3D domain-containing protein</fullName>
    </submittedName>
</protein>
<proteinExistence type="predicted"/>
<evidence type="ECO:0000256" key="1">
    <source>
        <dbReference type="ARBA" id="ARBA00022729"/>
    </source>
</evidence>
<dbReference type="PANTHER" id="PTHR39160">
    <property type="entry name" value="CELL WALL-BINDING PROTEIN YOCH"/>
    <property type="match status" value="1"/>
</dbReference>
<keyword evidence="5" id="KW-1185">Reference proteome</keyword>
<dbReference type="RefSeq" id="WP_137627572.1">
    <property type="nucleotide sequence ID" value="NZ_BJDJ01000002.1"/>
</dbReference>
<comment type="caution">
    <text evidence="4">The sequence shown here is derived from an EMBL/GenBank/DDBJ whole genome shotgun (WGS) entry which is preliminary data.</text>
</comment>
<gene>
    <name evidence="4" type="ORF">ACFP5Y_13910</name>
</gene>
<dbReference type="EMBL" id="JBHSSC010000044">
    <property type="protein sequence ID" value="MFC6182328.1"/>
    <property type="molecule type" value="Genomic_DNA"/>
</dbReference>
<feature type="domain" description="3D" evidence="3">
    <location>
        <begin position="72"/>
        <end position="131"/>
    </location>
</feature>
<evidence type="ECO:0000313" key="5">
    <source>
        <dbReference type="Proteomes" id="UP001596282"/>
    </source>
</evidence>
<feature type="chain" id="PRO_5045142589" evidence="2">
    <location>
        <begin position="28"/>
        <end position="132"/>
    </location>
</feature>
<organism evidence="4 5">
    <name type="scientific">Lactiplantibacillus daowaiensis</name>
    <dbReference type="NCBI Taxonomy" id="2559918"/>
    <lineage>
        <taxon>Bacteria</taxon>
        <taxon>Bacillati</taxon>
        <taxon>Bacillota</taxon>
        <taxon>Bacilli</taxon>
        <taxon>Lactobacillales</taxon>
        <taxon>Lactobacillaceae</taxon>
        <taxon>Lactiplantibacillus</taxon>
    </lineage>
</organism>
<reference evidence="5" key="1">
    <citation type="journal article" date="2019" name="Int. J. Syst. Evol. Microbiol.">
        <title>The Global Catalogue of Microorganisms (GCM) 10K type strain sequencing project: providing services to taxonomists for standard genome sequencing and annotation.</title>
        <authorList>
            <consortium name="The Broad Institute Genomics Platform"/>
            <consortium name="The Broad Institute Genome Sequencing Center for Infectious Disease"/>
            <person name="Wu L."/>
            <person name="Ma J."/>
        </authorList>
    </citation>
    <scope>NUCLEOTIDE SEQUENCE [LARGE SCALE GENOMIC DNA]</scope>
    <source>
        <strain evidence="5">CCM 8933</strain>
    </source>
</reference>
<evidence type="ECO:0000313" key="4">
    <source>
        <dbReference type="EMBL" id="MFC6182328.1"/>
    </source>
</evidence>
<evidence type="ECO:0000259" key="3">
    <source>
        <dbReference type="Pfam" id="PF06725"/>
    </source>
</evidence>
<evidence type="ECO:0000256" key="2">
    <source>
        <dbReference type="SAM" id="SignalP"/>
    </source>
</evidence>
<dbReference type="InterPro" id="IPR010611">
    <property type="entry name" value="3D_dom"/>
</dbReference>
<accession>A0ABW1S386</accession>
<dbReference type="Gene3D" id="2.40.40.10">
    <property type="entry name" value="RlpA-like domain"/>
    <property type="match status" value="1"/>
</dbReference>
<sequence length="132" mass="14015">MKTIVKTLMVALFVTVGLITVQSFCNSATPAVAAASRLQKGKTYAVKATGYDAVRLGGRTASGYFVNSKKKKVIAVDPRVIKLGSKVKVKGYGTAIAADTGGLIKGRRIDLNMSTSKAIRFGYRTVQVTVVK</sequence>
<name>A0ABW1S386_9LACO</name>
<dbReference type="CDD" id="cd22786">
    <property type="entry name" value="DPBB_YuiC-like"/>
    <property type="match status" value="1"/>
</dbReference>
<dbReference type="InterPro" id="IPR036908">
    <property type="entry name" value="RlpA-like_sf"/>
</dbReference>
<feature type="signal peptide" evidence="2">
    <location>
        <begin position="1"/>
        <end position="27"/>
    </location>
</feature>
<dbReference type="PANTHER" id="PTHR39160:SF4">
    <property type="entry name" value="RESUSCITATION-PROMOTING FACTOR RPFB"/>
    <property type="match status" value="1"/>
</dbReference>
<dbReference type="Proteomes" id="UP001596282">
    <property type="component" value="Unassembled WGS sequence"/>
</dbReference>